<evidence type="ECO:0000256" key="1">
    <source>
        <dbReference type="SAM" id="Phobius"/>
    </source>
</evidence>
<feature type="transmembrane region" description="Helical" evidence="1">
    <location>
        <begin position="16"/>
        <end position="37"/>
    </location>
</feature>
<name>A0ABV6IM68_9PROT</name>
<accession>A0ABV6IM68</accession>
<sequence length="56" mass="6258">MDLFSPWWRAAHPNPSLTLAVITIATVTALVLFEYALEWPVLIETERSPDPAPPRG</sequence>
<proteinExistence type="predicted"/>
<organism evidence="2 3">
    <name type="scientific">Muricoccus vinaceus</name>
    <dbReference type="NCBI Taxonomy" id="424704"/>
    <lineage>
        <taxon>Bacteria</taxon>
        <taxon>Pseudomonadati</taxon>
        <taxon>Pseudomonadota</taxon>
        <taxon>Alphaproteobacteria</taxon>
        <taxon>Acetobacterales</taxon>
        <taxon>Roseomonadaceae</taxon>
        <taxon>Muricoccus</taxon>
    </lineage>
</organism>
<comment type="caution">
    <text evidence="2">The sequence shown here is derived from an EMBL/GenBank/DDBJ whole genome shotgun (WGS) entry which is preliminary data.</text>
</comment>
<dbReference type="RefSeq" id="WP_377048736.1">
    <property type="nucleotide sequence ID" value="NZ_JBHLVZ010000002.1"/>
</dbReference>
<keyword evidence="1" id="KW-0472">Membrane</keyword>
<dbReference type="EMBL" id="JBHLVZ010000002">
    <property type="protein sequence ID" value="MFC0384662.1"/>
    <property type="molecule type" value="Genomic_DNA"/>
</dbReference>
<dbReference type="Proteomes" id="UP001589789">
    <property type="component" value="Unassembled WGS sequence"/>
</dbReference>
<keyword evidence="1" id="KW-0812">Transmembrane</keyword>
<evidence type="ECO:0000313" key="3">
    <source>
        <dbReference type="Proteomes" id="UP001589789"/>
    </source>
</evidence>
<reference evidence="2 3" key="1">
    <citation type="submission" date="2024-09" db="EMBL/GenBank/DDBJ databases">
        <authorList>
            <person name="Sun Q."/>
            <person name="Mori K."/>
        </authorList>
    </citation>
    <scope>NUCLEOTIDE SEQUENCE [LARGE SCALE GENOMIC DNA]</scope>
    <source>
        <strain evidence="2 3">CCM 7468</strain>
    </source>
</reference>
<protein>
    <submittedName>
        <fullName evidence="2">Uncharacterized protein</fullName>
    </submittedName>
</protein>
<keyword evidence="1" id="KW-1133">Transmembrane helix</keyword>
<evidence type="ECO:0000313" key="2">
    <source>
        <dbReference type="EMBL" id="MFC0384662.1"/>
    </source>
</evidence>
<gene>
    <name evidence="2" type="ORF">ACFFIC_03745</name>
</gene>
<keyword evidence="3" id="KW-1185">Reference proteome</keyword>